<accession>A0ABS8WUR3</accession>
<proteinExistence type="predicted"/>
<sequence length="144" mass="15642">AAACRNCPLWILRPPTVLKPNLQGKGLSVLLEVCPTMVCPPATSAQITSFCNSRAQSYVSFGAFSSHSFFKNRLQGKGIKRHKHSPFLLPSDVGFAQTNVGLAQDQPSLTPLGLGRLRVCLPAAPALPAQQPRRWQQKLSILEP</sequence>
<protein>
    <submittedName>
        <fullName evidence="1">Uncharacterized protein</fullName>
    </submittedName>
</protein>
<dbReference type="Proteomes" id="UP000823775">
    <property type="component" value="Unassembled WGS sequence"/>
</dbReference>
<evidence type="ECO:0000313" key="1">
    <source>
        <dbReference type="EMBL" id="MCE3215286.1"/>
    </source>
</evidence>
<comment type="caution">
    <text evidence="1">The sequence shown here is derived from an EMBL/GenBank/DDBJ whole genome shotgun (WGS) entry which is preliminary data.</text>
</comment>
<feature type="non-terminal residue" evidence="1">
    <location>
        <position position="1"/>
    </location>
</feature>
<evidence type="ECO:0000313" key="2">
    <source>
        <dbReference type="Proteomes" id="UP000823775"/>
    </source>
</evidence>
<reference evidence="1 2" key="1">
    <citation type="journal article" date="2021" name="BMC Genomics">
        <title>Datura genome reveals duplications of psychoactive alkaloid biosynthetic genes and high mutation rate following tissue culture.</title>
        <authorList>
            <person name="Rajewski A."/>
            <person name="Carter-House D."/>
            <person name="Stajich J."/>
            <person name="Litt A."/>
        </authorList>
    </citation>
    <scope>NUCLEOTIDE SEQUENCE [LARGE SCALE GENOMIC DNA]</scope>
    <source>
        <strain evidence="1">AR-01</strain>
    </source>
</reference>
<dbReference type="EMBL" id="JACEIK010010673">
    <property type="protein sequence ID" value="MCE3215286.1"/>
    <property type="molecule type" value="Genomic_DNA"/>
</dbReference>
<gene>
    <name evidence="1" type="ORF">HAX54_001678</name>
</gene>
<keyword evidence="2" id="KW-1185">Reference proteome</keyword>
<name>A0ABS8WUR3_DATST</name>
<organism evidence="1 2">
    <name type="scientific">Datura stramonium</name>
    <name type="common">Jimsonweed</name>
    <name type="synonym">Common thornapple</name>
    <dbReference type="NCBI Taxonomy" id="4076"/>
    <lineage>
        <taxon>Eukaryota</taxon>
        <taxon>Viridiplantae</taxon>
        <taxon>Streptophyta</taxon>
        <taxon>Embryophyta</taxon>
        <taxon>Tracheophyta</taxon>
        <taxon>Spermatophyta</taxon>
        <taxon>Magnoliopsida</taxon>
        <taxon>eudicotyledons</taxon>
        <taxon>Gunneridae</taxon>
        <taxon>Pentapetalae</taxon>
        <taxon>asterids</taxon>
        <taxon>lamiids</taxon>
        <taxon>Solanales</taxon>
        <taxon>Solanaceae</taxon>
        <taxon>Solanoideae</taxon>
        <taxon>Datureae</taxon>
        <taxon>Datura</taxon>
    </lineage>
</organism>